<keyword evidence="1" id="KW-0238">DNA-binding</keyword>
<dbReference type="EMBL" id="BJNY01000001">
    <property type="protein sequence ID" value="GED04584.1"/>
    <property type="molecule type" value="Genomic_DNA"/>
</dbReference>
<protein>
    <recommendedName>
        <fullName evidence="2">AraC-type arabinose-binding/dimerisation domain-containing protein</fullName>
    </recommendedName>
</protein>
<dbReference type="InterPro" id="IPR014710">
    <property type="entry name" value="RmlC-like_jellyroll"/>
</dbReference>
<feature type="domain" description="AraC-type arabinose-binding/dimerisation" evidence="2">
    <location>
        <begin position="59"/>
        <end position="110"/>
    </location>
</feature>
<dbReference type="Gene3D" id="2.60.120.10">
    <property type="entry name" value="Jelly Rolls"/>
    <property type="match status" value="1"/>
</dbReference>
<dbReference type="Pfam" id="PF02311">
    <property type="entry name" value="AraC_binding"/>
    <property type="match status" value="1"/>
</dbReference>
<dbReference type="AlphaFoldDB" id="A0A4Y4DL79"/>
<evidence type="ECO:0000256" key="1">
    <source>
        <dbReference type="ARBA" id="ARBA00023125"/>
    </source>
</evidence>
<dbReference type="CDD" id="cd02208">
    <property type="entry name" value="cupin_RmlC-like"/>
    <property type="match status" value="1"/>
</dbReference>
<name>A0A4Y4DL79_GLUUR</name>
<dbReference type="SUPFAM" id="SSF51182">
    <property type="entry name" value="RmlC-like cupins"/>
    <property type="match status" value="1"/>
</dbReference>
<comment type="caution">
    <text evidence="3">The sequence shown here is derived from an EMBL/GenBank/DDBJ whole genome shotgun (WGS) entry which is preliminary data.</text>
</comment>
<dbReference type="GO" id="GO:0006355">
    <property type="term" value="P:regulation of DNA-templated transcription"/>
    <property type="evidence" value="ECO:0007669"/>
    <property type="project" value="InterPro"/>
</dbReference>
<dbReference type="InterPro" id="IPR003313">
    <property type="entry name" value="AraC-bd"/>
</dbReference>
<dbReference type="RefSeq" id="WP_246055240.1">
    <property type="nucleotide sequence ID" value="NZ_BAAAJL010000007.1"/>
</dbReference>
<evidence type="ECO:0000313" key="4">
    <source>
        <dbReference type="Proteomes" id="UP000316612"/>
    </source>
</evidence>
<keyword evidence="4" id="KW-1185">Reference proteome</keyword>
<dbReference type="InterPro" id="IPR011051">
    <property type="entry name" value="RmlC_Cupin_sf"/>
</dbReference>
<dbReference type="Proteomes" id="UP000316612">
    <property type="component" value="Unassembled WGS sequence"/>
</dbReference>
<accession>A0A4Y4DL79</accession>
<reference evidence="3 4" key="1">
    <citation type="submission" date="2019-06" db="EMBL/GenBank/DDBJ databases">
        <title>Whole genome shotgun sequence of Glutamicibacter uratoxydans NBRC 15515.</title>
        <authorList>
            <person name="Hosoyama A."/>
            <person name="Uohara A."/>
            <person name="Ohji S."/>
            <person name="Ichikawa N."/>
        </authorList>
    </citation>
    <scope>NUCLEOTIDE SEQUENCE [LARGE SCALE GENOMIC DNA]</scope>
    <source>
        <strain evidence="3 4">NBRC 15515</strain>
    </source>
</reference>
<evidence type="ECO:0000259" key="2">
    <source>
        <dbReference type="Pfam" id="PF02311"/>
    </source>
</evidence>
<proteinExistence type="predicted"/>
<dbReference type="GO" id="GO:0003677">
    <property type="term" value="F:DNA binding"/>
    <property type="evidence" value="ECO:0007669"/>
    <property type="project" value="UniProtKB-KW"/>
</dbReference>
<gene>
    <name evidence="3" type="ORF">AUR04nite_01160</name>
</gene>
<sequence length="123" mass="13384">MNQPQQYPAKMANTGVLAAATGNGAQWRLEPEQRDLDANVIHLAAGSEIGEHVGADLDVLLHVFAGAGTLHTEEGQILLEPGDIIYLPARSRRRFTAGEQGLSYFSVHQRKKTTGLMPTLHRS</sequence>
<evidence type="ECO:0000313" key="3">
    <source>
        <dbReference type="EMBL" id="GED04584.1"/>
    </source>
</evidence>
<organism evidence="3 4">
    <name type="scientific">Glutamicibacter uratoxydans</name>
    <name type="common">Arthrobacter uratoxydans</name>
    <dbReference type="NCBI Taxonomy" id="43667"/>
    <lineage>
        <taxon>Bacteria</taxon>
        <taxon>Bacillati</taxon>
        <taxon>Actinomycetota</taxon>
        <taxon>Actinomycetes</taxon>
        <taxon>Micrococcales</taxon>
        <taxon>Micrococcaceae</taxon>
        <taxon>Glutamicibacter</taxon>
    </lineage>
</organism>